<evidence type="ECO:0000313" key="5">
    <source>
        <dbReference type="EMBL" id="TPP60789.1"/>
    </source>
</evidence>
<dbReference type="InterPro" id="IPR018247">
    <property type="entry name" value="EF_Hand_1_Ca_BS"/>
</dbReference>
<reference evidence="5 6" key="1">
    <citation type="submission" date="2019-04" db="EMBL/GenBank/DDBJ databases">
        <title>Annotation for the trematode Fasciola gigantica.</title>
        <authorList>
            <person name="Choi Y.-J."/>
        </authorList>
    </citation>
    <scope>NUCLEOTIDE SEQUENCE [LARGE SCALE GENOMIC DNA]</scope>
    <source>
        <strain evidence="5">Uganda_cow_1</strain>
    </source>
</reference>
<dbReference type="InterPro" id="IPR011992">
    <property type="entry name" value="EF-hand-dom_pair"/>
</dbReference>
<dbReference type="PANTHER" id="PTHR34524">
    <property type="entry name" value="CALCYPHOSIN"/>
    <property type="match status" value="1"/>
</dbReference>
<gene>
    <name evidence="5" type="ORF">FGIG_11812</name>
</gene>
<dbReference type="InterPro" id="IPR002048">
    <property type="entry name" value="EF_hand_dom"/>
</dbReference>
<dbReference type="SMART" id="SM00054">
    <property type="entry name" value="EFh"/>
    <property type="match status" value="6"/>
</dbReference>
<organism evidence="5 6">
    <name type="scientific">Fasciola gigantica</name>
    <name type="common">Giant liver fluke</name>
    <dbReference type="NCBI Taxonomy" id="46835"/>
    <lineage>
        <taxon>Eukaryota</taxon>
        <taxon>Metazoa</taxon>
        <taxon>Spiralia</taxon>
        <taxon>Lophotrochozoa</taxon>
        <taxon>Platyhelminthes</taxon>
        <taxon>Trematoda</taxon>
        <taxon>Digenea</taxon>
        <taxon>Plagiorchiida</taxon>
        <taxon>Echinostomata</taxon>
        <taxon>Echinostomatoidea</taxon>
        <taxon>Fasciolidae</taxon>
        <taxon>Fasciola</taxon>
    </lineage>
</organism>
<dbReference type="PANTHER" id="PTHR34524:SF6">
    <property type="entry name" value="CALCYPHOSINE LIKE"/>
    <property type="match status" value="1"/>
</dbReference>
<feature type="domain" description="EF-hand" evidence="4">
    <location>
        <begin position="121"/>
        <end position="156"/>
    </location>
</feature>
<feature type="domain" description="EF-hand" evidence="4">
    <location>
        <begin position="40"/>
        <end position="75"/>
    </location>
</feature>
<name>A0A504YKC1_FASGI</name>
<feature type="domain" description="EF-hand" evidence="4">
    <location>
        <begin position="189"/>
        <end position="224"/>
    </location>
</feature>
<keyword evidence="6" id="KW-1185">Reference proteome</keyword>
<dbReference type="EMBL" id="SUNJ01008953">
    <property type="protein sequence ID" value="TPP60789.1"/>
    <property type="molecule type" value="Genomic_DNA"/>
</dbReference>
<evidence type="ECO:0000256" key="2">
    <source>
        <dbReference type="ARBA" id="ARBA00022737"/>
    </source>
</evidence>
<evidence type="ECO:0000256" key="1">
    <source>
        <dbReference type="ARBA" id="ARBA00022723"/>
    </source>
</evidence>
<dbReference type="FunFam" id="1.10.238.10:FF:000003">
    <property type="entry name" value="Calmodulin A"/>
    <property type="match status" value="1"/>
</dbReference>
<dbReference type="STRING" id="46835.A0A504YKC1"/>
<dbReference type="Gene3D" id="1.10.238.10">
    <property type="entry name" value="EF-hand"/>
    <property type="match status" value="3"/>
</dbReference>
<dbReference type="PROSITE" id="PS50222">
    <property type="entry name" value="EF_HAND_2"/>
    <property type="match status" value="4"/>
</dbReference>
<protein>
    <recommendedName>
        <fullName evidence="4">EF-hand domain-containing protein</fullName>
    </recommendedName>
</protein>
<dbReference type="SUPFAM" id="SSF47473">
    <property type="entry name" value="EF-hand"/>
    <property type="match status" value="2"/>
</dbReference>
<dbReference type="Proteomes" id="UP000316759">
    <property type="component" value="Unassembled WGS sequence"/>
</dbReference>
<comment type="caution">
    <text evidence="5">The sequence shown here is derived from an EMBL/GenBank/DDBJ whole genome shotgun (WGS) entry which is preliminary data.</text>
</comment>
<sequence>MRGFSGLEANRRTELNPMNRYDHIQFLPQWTKRCYKMKPSTIEGLLRLFDMLDTDENGSISHKELCRELRLFGFTADQIEKFQTALDLNGDDEITMDEYKIALGIPFEVPAIIKLSAPELAKNIELMSVFAKADTNRDGVITKNELYQMMCSSSLNSREIQHLFSQLDLDNDGVITLGEYKVALGITEDTVEVWRNLFEELDQDNSGEVTVDELYRIFKGSEANVTRETVKHWIADYDRNGDGKLSYQEFMTYVGRQAEQAFP</sequence>
<dbReference type="Pfam" id="PF13499">
    <property type="entry name" value="EF-hand_7"/>
    <property type="match status" value="3"/>
</dbReference>
<dbReference type="PROSITE" id="PS00018">
    <property type="entry name" value="EF_HAND_1"/>
    <property type="match status" value="5"/>
</dbReference>
<evidence type="ECO:0000256" key="3">
    <source>
        <dbReference type="ARBA" id="ARBA00022837"/>
    </source>
</evidence>
<keyword evidence="3" id="KW-0106">Calcium</keyword>
<feature type="domain" description="EF-hand" evidence="4">
    <location>
        <begin position="225"/>
        <end position="260"/>
    </location>
</feature>
<dbReference type="GO" id="GO:0005509">
    <property type="term" value="F:calcium ion binding"/>
    <property type="evidence" value="ECO:0007669"/>
    <property type="project" value="InterPro"/>
</dbReference>
<dbReference type="InterPro" id="IPR051581">
    <property type="entry name" value="Ca-bind"/>
</dbReference>
<dbReference type="OrthoDB" id="26525at2759"/>
<evidence type="ECO:0000259" key="4">
    <source>
        <dbReference type="PROSITE" id="PS50222"/>
    </source>
</evidence>
<keyword evidence="2" id="KW-0677">Repeat</keyword>
<evidence type="ECO:0000313" key="6">
    <source>
        <dbReference type="Proteomes" id="UP000316759"/>
    </source>
</evidence>
<keyword evidence="1" id="KW-0479">Metal-binding</keyword>
<accession>A0A504YKC1</accession>
<proteinExistence type="predicted"/>
<dbReference type="AlphaFoldDB" id="A0A504YKC1"/>